<dbReference type="InterPro" id="IPR036249">
    <property type="entry name" value="Thioredoxin-like_sf"/>
</dbReference>
<dbReference type="Pfam" id="PF00462">
    <property type="entry name" value="Glutaredoxin"/>
    <property type="match status" value="1"/>
</dbReference>
<dbReference type="GO" id="GO:0016020">
    <property type="term" value="C:membrane"/>
    <property type="evidence" value="ECO:0007669"/>
    <property type="project" value="UniProtKB-SubCell"/>
</dbReference>
<dbReference type="AlphaFoldDB" id="A0A9W7JKL9"/>
<keyword evidence="6 15" id="KW-0812">Transmembrane</keyword>
<sequence length="526" mass="58089">MNTTLGSDGDGLLESNNISGFGYGIGVSVGILLLITTITLASYFCTRTQPSHEAPPRRTRQAPNIDSDSFVVDVGLDEDTIKSYPKLLYSEAKLQKKDSTASCCSICLADYKSSDMLRLLPDCNHLFHVKCVDPWLRLNPTCPVCRTSPIPTPLSTPLAEVVPLSSRQGDNAESALDVHGVEISPNPIARGKPATTDEDISGGTVVIEVSYFGWHIHSEAHDLCDETSCPVSMGDFVVAHSQALPGYTHPVGAFLFLITVLRYERHEGKISKETQIHTTSKQGSVLQLNLSVHKEKDCKSSKIDVPESVVGFKDQQDEETELEFDVGNQDIRTSLREDDSQRPTSSMTIINGEHSIQEVKEDNEEHPALSDFEEKCPPGGEDSVVFYTTSLRGIKKTFDDCSSTRFLLDSFKILVQERDVSMDMEFREELWRILGGRVVPPKLFIKGRYIGGADEVFRLHEQGKLKKLVEGIPSNCMCTDCANIRFLVCSNCNGNRKVFAEKEGDGLCMKCLDCNENGLVKCPSCC</sequence>
<name>A0A9W7JKL9_HIBTR</name>
<organism evidence="17 18">
    <name type="scientific">Hibiscus trionum</name>
    <name type="common">Flower of an hour</name>
    <dbReference type="NCBI Taxonomy" id="183268"/>
    <lineage>
        <taxon>Eukaryota</taxon>
        <taxon>Viridiplantae</taxon>
        <taxon>Streptophyta</taxon>
        <taxon>Embryophyta</taxon>
        <taxon>Tracheophyta</taxon>
        <taxon>Spermatophyta</taxon>
        <taxon>Magnoliopsida</taxon>
        <taxon>eudicotyledons</taxon>
        <taxon>Gunneridae</taxon>
        <taxon>Pentapetalae</taxon>
        <taxon>rosids</taxon>
        <taxon>malvids</taxon>
        <taxon>Malvales</taxon>
        <taxon>Malvaceae</taxon>
        <taxon>Malvoideae</taxon>
        <taxon>Hibiscus</taxon>
    </lineage>
</organism>
<keyword evidence="10" id="KW-0862">Zinc</keyword>
<evidence type="ECO:0000256" key="5">
    <source>
        <dbReference type="ARBA" id="ARBA00022679"/>
    </source>
</evidence>
<dbReference type="SUPFAM" id="SSF52833">
    <property type="entry name" value="Thioredoxin-like"/>
    <property type="match status" value="1"/>
</dbReference>
<dbReference type="Pfam" id="PF13639">
    <property type="entry name" value="zf-RING_2"/>
    <property type="match status" value="1"/>
</dbReference>
<keyword evidence="11 15" id="KW-1133">Transmembrane helix</keyword>
<dbReference type="InterPro" id="IPR003172">
    <property type="entry name" value="ML_dom"/>
</dbReference>
<reference evidence="17" key="1">
    <citation type="submission" date="2023-05" db="EMBL/GenBank/DDBJ databases">
        <title>Genome and transcriptome analyses reveal genes involved in the formation of fine ridges on petal epidermal cells in Hibiscus trionum.</title>
        <authorList>
            <person name="Koshimizu S."/>
            <person name="Masuda S."/>
            <person name="Ishii T."/>
            <person name="Shirasu K."/>
            <person name="Hoshino A."/>
            <person name="Arita M."/>
        </authorList>
    </citation>
    <scope>NUCLEOTIDE SEQUENCE</scope>
    <source>
        <strain evidence="17">Hamamatsu line</strain>
    </source>
</reference>
<keyword evidence="5" id="KW-0808">Transferase</keyword>
<dbReference type="Pfam" id="PF23733">
    <property type="entry name" value="GRXCR1-2_C"/>
    <property type="match status" value="1"/>
</dbReference>
<evidence type="ECO:0000256" key="10">
    <source>
        <dbReference type="ARBA" id="ARBA00022833"/>
    </source>
</evidence>
<dbReference type="PROSITE" id="PS50089">
    <property type="entry name" value="ZF_RING_2"/>
    <property type="match status" value="1"/>
</dbReference>
<evidence type="ECO:0000256" key="4">
    <source>
        <dbReference type="ARBA" id="ARBA00012483"/>
    </source>
</evidence>
<dbReference type="SMART" id="SM00184">
    <property type="entry name" value="RING"/>
    <property type="match status" value="1"/>
</dbReference>
<evidence type="ECO:0000256" key="7">
    <source>
        <dbReference type="ARBA" id="ARBA00022723"/>
    </source>
</evidence>
<comment type="caution">
    <text evidence="17">The sequence shown here is derived from an EMBL/GenBank/DDBJ whole genome shotgun (WGS) entry which is preliminary data.</text>
</comment>
<evidence type="ECO:0000259" key="16">
    <source>
        <dbReference type="PROSITE" id="PS50089"/>
    </source>
</evidence>
<evidence type="ECO:0000256" key="3">
    <source>
        <dbReference type="ARBA" id="ARBA00004906"/>
    </source>
</evidence>
<evidence type="ECO:0000256" key="13">
    <source>
        <dbReference type="ARBA" id="ARBA00024209"/>
    </source>
</evidence>
<dbReference type="GO" id="GO:0061630">
    <property type="term" value="F:ubiquitin protein ligase activity"/>
    <property type="evidence" value="ECO:0007669"/>
    <property type="project" value="UniProtKB-EC"/>
</dbReference>
<keyword evidence="18" id="KW-1185">Reference proteome</keyword>
<keyword evidence="9" id="KW-0833">Ubl conjugation pathway</keyword>
<comment type="subcellular location">
    <subcellularLocation>
        <location evidence="2">Membrane</location>
        <topology evidence="2">Single-pass membrane protein</topology>
    </subcellularLocation>
</comment>
<gene>
    <name evidence="17" type="ORF">HRI_005145000</name>
</gene>
<evidence type="ECO:0000256" key="8">
    <source>
        <dbReference type="ARBA" id="ARBA00022771"/>
    </source>
</evidence>
<dbReference type="InterPro" id="IPR014756">
    <property type="entry name" value="Ig_E-set"/>
</dbReference>
<evidence type="ECO:0000313" key="18">
    <source>
        <dbReference type="Proteomes" id="UP001165190"/>
    </source>
</evidence>
<evidence type="ECO:0000256" key="15">
    <source>
        <dbReference type="SAM" id="Phobius"/>
    </source>
</evidence>
<dbReference type="SMART" id="SM00737">
    <property type="entry name" value="ML"/>
    <property type="match status" value="1"/>
</dbReference>
<dbReference type="InterPro" id="IPR002109">
    <property type="entry name" value="Glutaredoxin"/>
</dbReference>
<dbReference type="FunFam" id="3.30.40.10:FF:000187">
    <property type="entry name" value="E3 ubiquitin-protein ligase ATL6"/>
    <property type="match status" value="1"/>
</dbReference>
<proteinExistence type="inferred from homology"/>
<evidence type="ECO:0000256" key="12">
    <source>
        <dbReference type="ARBA" id="ARBA00023136"/>
    </source>
</evidence>
<comment type="pathway">
    <text evidence="3">Protein modification; protein ubiquitination.</text>
</comment>
<dbReference type="PROSITE" id="PS51354">
    <property type="entry name" value="GLUTAREDOXIN_2"/>
    <property type="match status" value="1"/>
</dbReference>
<dbReference type="EC" id="2.3.2.27" evidence="4"/>
<feature type="transmembrane region" description="Helical" evidence="15">
    <location>
        <begin position="20"/>
        <end position="44"/>
    </location>
</feature>
<evidence type="ECO:0000256" key="2">
    <source>
        <dbReference type="ARBA" id="ARBA00004167"/>
    </source>
</evidence>
<dbReference type="InterPro" id="IPR013083">
    <property type="entry name" value="Znf_RING/FYVE/PHD"/>
</dbReference>
<protein>
    <recommendedName>
        <fullName evidence="4">RING-type E3 ubiquitin transferase</fullName>
        <ecNumber evidence="4">2.3.2.27</ecNumber>
    </recommendedName>
</protein>
<dbReference type="EMBL" id="BSYR01000074">
    <property type="protein sequence ID" value="GMJ14758.1"/>
    <property type="molecule type" value="Genomic_DNA"/>
</dbReference>
<evidence type="ECO:0000256" key="1">
    <source>
        <dbReference type="ARBA" id="ARBA00000900"/>
    </source>
</evidence>
<evidence type="ECO:0000256" key="6">
    <source>
        <dbReference type="ARBA" id="ARBA00022692"/>
    </source>
</evidence>
<dbReference type="SUPFAM" id="SSF57850">
    <property type="entry name" value="RING/U-box"/>
    <property type="match status" value="1"/>
</dbReference>
<comment type="similarity">
    <text evidence="13">Belongs to the RING-type zinc finger family. ATL subfamily.</text>
</comment>
<dbReference type="PANTHER" id="PTHR45669:SF14">
    <property type="entry name" value="EMB|CAB81925.1-RELATED"/>
    <property type="match status" value="1"/>
</dbReference>
<keyword evidence="12 15" id="KW-0472">Membrane</keyword>
<dbReference type="PANTHER" id="PTHR45669">
    <property type="entry name" value="GLUTAREDOXIN DOMAIN-CONTAINING CYSTEINE-RICH PROTEIN CG12206-RELATED"/>
    <property type="match status" value="1"/>
</dbReference>
<dbReference type="Gene3D" id="3.40.30.10">
    <property type="entry name" value="Glutaredoxin"/>
    <property type="match status" value="1"/>
</dbReference>
<dbReference type="SUPFAM" id="SSF81296">
    <property type="entry name" value="E set domains"/>
    <property type="match status" value="1"/>
</dbReference>
<dbReference type="InterPro" id="IPR001841">
    <property type="entry name" value="Znf_RING"/>
</dbReference>
<accession>A0A9W7JKL9</accession>
<comment type="catalytic activity">
    <reaction evidence="1">
        <text>S-ubiquitinyl-[E2 ubiquitin-conjugating enzyme]-L-cysteine + [acceptor protein]-L-lysine = [E2 ubiquitin-conjugating enzyme]-L-cysteine + N(6)-ubiquitinyl-[acceptor protein]-L-lysine.</text>
        <dbReference type="EC" id="2.3.2.27"/>
    </reaction>
</comment>
<dbReference type="Gene3D" id="3.30.40.10">
    <property type="entry name" value="Zinc/RING finger domain, C3HC4 (zinc finger)"/>
    <property type="match status" value="1"/>
</dbReference>
<keyword evidence="8 14" id="KW-0863">Zinc-finger</keyword>
<dbReference type="OrthoDB" id="423313at2759"/>
<keyword evidence="7" id="KW-0479">Metal-binding</keyword>
<evidence type="ECO:0000256" key="9">
    <source>
        <dbReference type="ARBA" id="ARBA00022786"/>
    </source>
</evidence>
<dbReference type="GO" id="GO:0008270">
    <property type="term" value="F:zinc ion binding"/>
    <property type="evidence" value="ECO:0007669"/>
    <property type="project" value="UniProtKB-KW"/>
</dbReference>
<feature type="domain" description="RING-type" evidence="16">
    <location>
        <begin position="104"/>
        <end position="146"/>
    </location>
</feature>
<evidence type="ECO:0000313" key="17">
    <source>
        <dbReference type="EMBL" id="GMJ14758.1"/>
    </source>
</evidence>
<dbReference type="Proteomes" id="UP001165190">
    <property type="component" value="Unassembled WGS sequence"/>
</dbReference>
<evidence type="ECO:0000256" key="14">
    <source>
        <dbReference type="PROSITE-ProRule" id="PRU00175"/>
    </source>
</evidence>
<evidence type="ECO:0000256" key="11">
    <source>
        <dbReference type="ARBA" id="ARBA00022989"/>
    </source>
</evidence>
<dbReference type="CDD" id="cd03031">
    <property type="entry name" value="GRX_GRX_like"/>
    <property type="match status" value="1"/>
</dbReference>
<dbReference type="CDD" id="cd16461">
    <property type="entry name" value="RING-H2_EL5-like"/>
    <property type="match status" value="1"/>
</dbReference>